<evidence type="ECO:0000256" key="1">
    <source>
        <dbReference type="ARBA" id="ARBA00009981"/>
    </source>
</evidence>
<dbReference type="EMBL" id="CABO01000045">
    <property type="protein sequence ID" value="CBI02938.1"/>
    <property type="molecule type" value="Genomic_DNA"/>
</dbReference>
<dbReference type="Gene3D" id="3.40.1620.10">
    <property type="entry name" value="YefM-like domain"/>
    <property type="match status" value="1"/>
</dbReference>
<organism evidence="2">
    <name type="scientific">mine drainage metagenome</name>
    <dbReference type="NCBI Taxonomy" id="410659"/>
    <lineage>
        <taxon>unclassified sequences</taxon>
        <taxon>metagenomes</taxon>
        <taxon>ecological metagenomes</taxon>
    </lineage>
</organism>
<dbReference type="Pfam" id="PF02604">
    <property type="entry name" value="PhdYeFM_antitox"/>
    <property type="match status" value="1"/>
</dbReference>
<sequence>MKTIGVFEGKTRFSALIADSLNGETTIITKNGHPVAEIGPVKSTSVERGKRAAARLEALRSRLAAEGKLEDLDIRSLIDEGRS</sequence>
<reference evidence="2" key="1">
    <citation type="submission" date="2009-10" db="EMBL/GenBank/DDBJ databases">
        <title>Diversity of trophic interactions inside an arsenic-rich microbial ecosystem.</title>
        <authorList>
            <person name="Bertin P.N."/>
            <person name="Heinrich-Salmeron A."/>
            <person name="Pelletier E."/>
            <person name="Goulhen-Chollet F."/>
            <person name="Arsene-Ploetze F."/>
            <person name="Gallien S."/>
            <person name="Calteau A."/>
            <person name="Vallenet D."/>
            <person name="Casiot C."/>
            <person name="Chane-Woon-Ming B."/>
            <person name="Giloteaux L."/>
            <person name="Barakat M."/>
            <person name="Bonnefoy V."/>
            <person name="Bruneel O."/>
            <person name="Chandler M."/>
            <person name="Cleiss J."/>
            <person name="Duran R."/>
            <person name="Elbaz-Poulichet F."/>
            <person name="Fonknechten N."/>
            <person name="Lauga B."/>
            <person name="Mornico D."/>
            <person name="Ortet P."/>
            <person name="Schaeffer C."/>
            <person name="Siguier P."/>
            <person name="Alexander Thil Smith A."/>
            <person name="Van Dorsselaer A."/>
            <person name="Weissenbach J."/>
            <person name="Medigue C."/>
            <person name="Le Paslier D."/>
        </authorList>
    </citation>
    <scope>NUCLEOTIDE SEQUENCE</scope>
</reference>
<dbReference type="EMBL" id="CABL01000011">
    <property type="protein sequence ID" value="CBH75499.1"/>
    <property type="molecule type" value="Genomic_DNA"/>
</dbReference>
<evidence type="ECO:0000313" key="2">
    <source>
        <dbReference type="EMBL" id="CBH75499.1"/>
    </source>
</evidence>
<name>E6PGB1_9ZZZZ</name>
<proteinExistence type="inferred from homology"/>
<protein>
    <recommendedName>
        <fullName evidence="4">Prevent-host-death family protein</fullName>
    </recommendedName>
</protein>
<comment type="caution">
    <text evidence="2">The sequence shown here is derived from an EMBL/GenBank/DDBJ whole genome shotgun (WGS) entry which is preliminary data.</text>
</comment>
<accession>E6PGB1</accession>
<evidence type="ECO:0000313" key="3">
    <source>
        <dbReference type="EMBL" id="CBI02938.1"/>
    </source>
</evidence>
<evidence type="ECO:0008006" key="4">
    <source>
        <dbReference type="Google" id="ProtNLM"/>
    </source>
</evidence>
<dbReference type="SUPFAM" id="SSF143120">
    <property type="entry name" value="YefM-like"/>
    <property type="match status" value="1"/>
</dbReference>
<dbReference type="AlphaFoldDB" id="E6PGB1"/>
<gene>
    <name evidence="2" type="ORF">CARN1_2569</name>
    <name evidence="3" type="ORF">CARN4_2711</name>
</gene>
<dbReference type="InterPro" id="IPR006442">
    <property type="entry name" value="Antitoxin_Phd/YefM"/>
</dbReference>
<dbReference type="InterPro" id="IPR036165">
    <property type="entry name" value="YefM-like_sf"/>
</dbReference>
<comment type="similarity">
    <text evidence="1">Belongs to the phD/YefM antitoxin family.</text>
</comment>